<dbReference type="Gene3D" id="1.10.260.40">
    <property type="entry name" value="lambda repressor-like DNA-binding domains"/>
    <property type="match status" value="1"/>
</dbReference>
<gene>
    <name evidence="2" type="ORF">C1881_06365</name>
    <name evidence="3" type="ORF">DMP05_08370</name>
</gene>
<proteinExistence type="predicted"/>
<evidence type="ECO:0000313" key="3">
    <source>
        <dbReference type="EMBL" id="RNM33376.1"/>
    </source>
</evidence>
<accession>A0A369LHN4</accession>
<evidence type="ECO:0000259" key="1">
    <source>
        <dbReference type="PROSITE" id="PS50943"/>
    </source>
</evidence>
<dbReference type="Proteomes" id="UP000271472">
    <property type="component" value="Unassembled WGS sequence"/>
</dbReference>
<feature type="domain" description="HTH cro/C1-type" evidence="1">
    <location>
        <begin position="13"/>
        <end position="68"/>
    </location>
</feature>
<dbReference type="AlphaFoldDB" id="A0A369LHN4"/>
<sequence>MKIYDAADFGRAVRTFRKAKGYTQQQIADLSGCSLMFVSNLERGKETAELGKALAVLATIGVDVRADARGGAK</sequence>
<dbReference type="GO" id="GO:0003677">
    <property type="term" value="F:DNA binding"/>
    <property type="evidence" value="ECO:0007669"/>
    <property type="project" value="InterPro"/>
</dbReference>
<reference evidence="5" key="2">
    <citation type="submission" date="2018-05" db="EMBL/GenBank/DDBJ databases">
        <title>Genome Sequencing of selected type strains of the family Eggerthellaceae.</title>
        <authorList>
            <person name="Danylec N."/>
            <person name="Stoll D.A."/>
            <person name="Doetsch A."/>
            <person name="Huch M."/>
        </authorList>
    </citation>
    <scope>NUCLEOTIDE SEQUENCE [LARGE SCALE GENOMIC DNA]</scope>
    <source>
        <strain evidence="5">DSM 22006</strain>
    </source>
</reference>
<organism evidence="2 4">
    <name type="scientific">Slackia isoflavoniconvertens</name>
    <dbReference type="NCBI Taxonomy" id="572010"/>
    <lineage>
        <taxon>Bacteria</taxon>
        <taxon>Bacillati</taxon>
        <taxon>Actinomycetota</taxon>
        <taxon>Coriobacteriia</taxon>
        <taxon>Eggerthellales</taxon>
        <taxon>Eggerthellaceae</taxon>
        <taxon>Slackia</taxon>
    </lineage>
</organism>
<dbReference type="OrthoDB" id="9803228at2"/>
<dbReference type="CDD" id="cd00093">
    <property type="entry name" value="HTH_XRE"/>
    <property type="match status" value="1"/>
</dbReference>
<dbReference type="InterPro" id="IPR001387">
    <property type="entry name" value="Cro/C1-type_HTH"/>
</dbReference>
<dbReference type="PROSITE" id="PS50943">
    <property type="entry name" value="HTH_CROC1"/>
    <property type="match status" value="1"/>
</dbReference>
<comment type="caution">
    <text evidence="2">The sequence shown here is derived from an EMBL/GenBank/DDBJ whole genome shotgun (WGS) entry which is preliminary data.</text>
</comment>
<name>A0A369LHN4_9ACTN</name>
<dbReference type="SMART" id="SM00530">
    <property type="entry name" value="HTH_XRE"/>
    <property type="match status" value="1"/>
</dbReference>
<evidence type="ECO:0000313" key="2">
    <source>
        <dbReference type="EMBL" id="RDB58189.1"/>
    </source>
</evidence>
<dbReference type="RefSeq" id="WP_114615698.1">
    <property type="nucleotide sequence ID" value="NZ_CALIRK010000010.1"/>
</dbReference>
<dbReference type="EMBL" id="QIBZ01000017">
    <property type="protein sequence ID" value="RNM33376.1"/>
    <property type="molecule type" value="Genomic_DNA"/>
</dbReference>
<dbReference type="SUPFAM" id="SSF47413">
    <property type="entry name" value="lambda repressor-like DNA-binding domains"/>
    <property type="match status" value="1"/>
</dbReference>
<keyword evidence="5" id="KW-1185">Reference proteome</keyword>
<evidence type="ECO:0000313" key="4">
    <source>
        <dbReference type="Proteomes" id="UP000253975"/>
    </source>
</evidence>
<dbReference type="Proteomes" id="UP000253975">
    <property type="component" value="Unassembled WGS sequence"/>
</dbReference>
<dbReference type="Pfam" id="PF01381">
    <property type="entry name" value="HTH_3"/>
    <property type="match status" value="1"/>
</dbReference>
<reference evidence="2 4" key="1">
    <citation type="journal article" date="2018" name="Elife">
        <title>Discovery and characterization of a prevalent human gut bacterial enzyme sufficient for the inactivation of a family of plant toxins.</title>
        <authorList>
            <person name="Koppel N."/>
            <person name="Bisanz J.E."/>
            <person name="Pandelia M.E."/>
            <person name="Turnbaugh P.J."/>
            <person name="Balskus E.P."/>
        </authorList>
    </citation>
    <scope>NUCLEOTIDE SEQUENCE [LARGE SCALE GENOMIC DNA]</scope>
    <source>
        <strain evidence="2 4">OB21 GAM31</strain>
    </source>
</reference>
<reference evidence="3" key="3">
    <citation type="journal article" date="2019" name="Microbiol. Resour. Announc.">
        <title>Draft Genome Sequences of Type Strains of Gordonibacter faecihominis, Paraeggerthella hongkongensis, Parvibacter caecicola,Slackia equolifaciens, Slackia faecicanis, and Slackia isoflavoniconvertens.</title>
        <authorList>
            <person name="Danylec N."/>
            <person name="Stoll D.A."/>
            <person name="Dotsch A."/>
            <person name="Huch M."/>
        </authorList>
    </citation>
    <scope>NUCLEOTIDE SEQUENCE</scope>
    <source>
        <strain evidence="3">DSM 22006</strain>
    </source>
</reference>
<protein>
    <submittedName>
        <fullName evidence="2">Transcriptional regulator</fullName>
    </submittedName>
</protein>
<evidence type="ECO:0000313" key="5">
    <source>
        <dbReference type="Proteomes" id="UP000271472"/>
    </source>
</evidence>
<dbReference type="GeneID" id="98663295"/>
<dbReference type="InterPro" id="IPR010982">
    <property type="entry name" value="Lambda_DNA-bd_dom_sf"/>
</dbReference>
<dbReference type="EMBL" id="PPTO01000009">
    <property type="protein sequence ID" value="RDB58189.1"/>
    <property type="molecule type" value="Genomic_DNA"/>
</dbReference>